<sequence length="285" mass="31494">MADTGNFEGTPIDESGDISMTADTPVVEIGGAAPAAEEEAAVDDTALPFQEEAMDDAPPRTTYVDYLKSPVIGLLVGQGDEQALLTAHQALLTTSPWFKEACDKFSSDLSERRIDLVDEDLDAVGCFLEFLYTGDYFPRKIPGSRDLERDPTTPLVDETGDQLLKHARVYTLGETLSLPTLKALASSKIHCVNSTAKGEIAYARYVYAHTQKDDTAIRAPVANFWATRSHTLRSEAEDEFRSMCLEFPQFGYDVLTRVLDDKLKREKNEKLHPTPGSSRKRARGI</sequence>
<dbReference type="InterPro" id="IPR011333">
    <property type="entry name" value="SKP1/BTB/POZ_sf"/>
</dbReference>
<comment type="caution">
    <text evidence="3">The sequence shown here is derived from an EMBL/GenBank/DDBJ whole genome shotgun (WGS) entry which is preliminary data.</text>
</comment>
<dbReference type="PANTHER" id="PTHR47843:SF3">
    <property type="entry name" value="BTB DOMAIN-CONTAINING PROTEIN"/>
    <property type="match status" value="1"/>
</dbReference>
<dbReference type="Proteomes" id="UP000315522">
    <property type="component" value="Unassembled WGS sequence"/>
</dbReference>
<evidence type="ECO:0000313" key="3">
    <source>
        <dbReference type="EMBL" id="TVY91368.1"/>
    </source>
</evidence>
<evidence type="ECO:0000313" key="4">
    <source>
        <dbReference type="Proteomes" id="UP000315522"/>
    </source>
</evidence>
<gene>
    <name evidence="3" type="ORF">LAWI1_G002716</name>
</gene>
<feature type="domain" description="BTB" evidence="2">
    <location>
        <begin position="70"/>
        <end position="140"/>
    </location>
</feature>
<reference evidence="3 4" key="1">
    <citation type="submission" date="2018-05" db="EMBL/GenBank/DDBJ databases">
        <title>Genome sequencing and assembly of the regulated plant pathogen Lachnellula willkommii and related sister species for the development of diagnostic species identification markers.</title>
        <authorList>
            <person name="Giroux E."/>
            <person name="Bilodeau G."/>
        </authorList>
    </citation>
    <scope>NUCLEOTIDE SEQUENCE [LARGE SCALE GENOMIC DNA]</scope>
    <source>
        <strain evidence="3 4">CBS 172.35</strain>
    </source>
</reference>
<organism evidence="3 4">
    <name type="scientific">Lachnellula willkommii</name>
    <dbReference type="NCBI Taxonomy" id="215461"/>
    <lineage>
        <taxon>Eukaryota</taxon>
        <taxon>Fungi</taxon>
        <taxon>Dikarya</taxon>
        <taxon>Ascomycota</taxon>
        <taxon>Pezizomycotina</taxon>
        <taxon>Leotiomycetes</taxon>
        <taxon>Helotiales</taxon>
        <taxon>Lachnaceae</taxon>
        <taxon>Lachnellula</taxon>
    </lineage>
</organism>
<accession>A0A559MEN9</accession>
<dbReference type="Gene3D" id="3.30.710.10">
    <property type="entry name" value="Potassium Channel Kv1.1, Chain A"/>
    <property type="match status" value="1"/>
</dbReference>
<dbReference type="AlphaFoldDB" id="A0A559MEN9"/>
<proteinExistence type="predicted"/>
<name>A0A559MEN9_9HELO</name>
<feature type="region of interest" description="Disordered" evidence="1">
    <location>
        <begin position="266"/>
        <end position="285"/>
    </location>
</feature>
<evidence type="ECO:0000259" key="2">
    <source>
        <dbReference type="PROSITE" id="PS50097"/>
    </source>
</evidence>
<dbReference type="CDD" id="cd18186">
    <property type="entry name" value="BTB_POZ_ZBTB_KLHL-like"/>
    <property type="match status" value="1"/>
</dbReference>
<keyword evidence="4" id="KW-1185">Reference proteome</keyword>
<dbReference type="EMBL" id="QGML01000567">
    <property type="protein sequence ID" value="TVY91368.1"/>
    <property type="molecule type" value="Genomic_DNA"/>
</dbReference>
<dbReference type="PANTHER" id="PTHR47843">
    <property type="entry name" value="BTB DOMAIN-CONTAINING PROTEIN-RELATED"/>
    <property type="match status" value="1"/>
</dbReference>
<dbReference type="PROSITE" id="PS50097">
    <property type="entry name" value="BTB"/>
    <property type="match status" value="1"/>
</dbReference>
<evidence type="ECO:0000256" key="1">
    <source>
        <dbReference type="SAM" id="MobiDB-lite"/>
    </source>
</evidence>
<dbReference type="InterPro" id="IPR000210">
    <property type="entry name" value="BTB/POZ_dom"/>
</dbReference>
<protein>
    <recommendedName>
        <fullName evidence="2">BTB domain-containing protein</fullName>
    </recommendedName>
</protein>
<feature type="region of interest" description="Disordered" evidence="1">
    <location>
        <begin position="1"/>
        <end position="20"/>
    </location>
</feature>